<evidence type="ECO:0000256" key="1">
    <source>
        <dbReference type="ARBA" id="ARBA00004182"/>
    </source>
</evidence>
<protein>
    <submittedName>
        <fullName evidence="5">Uncharacterized protein</fullName>
    </submittedName>
</protein>
<keyword evidence="3" id="KW-0472">Membrane</keyword>
<keyword evidence="2" id="KW-0812">Transmembrane</keyword>
<name>A0AAV7X589_9NEOP</name>
<reference evidence="5" key="1">
    <citation type="submission" date="2022-12" db="EMBL/GenBank/DDBJ databases">
        <title>Chromosome-level genome assembly of the bean flower thrips Megalurothrips usitatus.</title>
        <authorList>
            <person name="Ma L."/>
            <person name="Liu Q."/>
            <person name="Li H."/>
            <person name="Cai W."/>
        </authorList>
    </citation>
    <scope>NUCLEOTIDE SEQUENCE</scope>
    <source>
        <strain evidence="5">Cailab_2022a</strain>
    </source>
</reference>
<evidence type="ECO:0000313" key="6">
    <source>
        <dbReference type="Proteomes" id="UP001075354"/>
    </source>
</evidence>
<evidence type="ECO:0000256" key="2">
    <source>
        <dbReference type="ARBA" id="ARBA00022692"/>
    </source>
</evidence>
<dbReference type="InterPro" id="IPR004955">
    <property type="entry name" value="Baculovirus_Gp64"/>
</dbReference>
<evidence type="ECO:0000313" key="5">
    <source>
        <dbReference type="EMBL" id="KAJ1518775.1"/>
    </source>
</evidence>
<dbReference type="Pfam" id="PF03273">
    <property type="entry name" value="Baculo_gp64"/>
    <property type="match status" value="1"/>
</dbReference>
<proteinExistence type="predicted"/>
<dbReference type="GO" id="GO:0044003">
    <property type="term" value="P:symbiont-mediated perturbation of host process"/>
    <property type="evidence" value="ECO:0007669"/>
    <property type="project" value="InterPro"/>
</dbReference>
<keyword evidence="6" id="KW-1185">Reference proteome</keyword>
<gene>
    <name evidence="5" type="ORF">ONE63_011615</name>
</gene>
<dbReference type="AlphaFoldDB" id="A0AAV7X589"/>
<dbReference type="EMBL" id="JAPTSV010000907">
    <property type="protein sequence ID" value="KAJ1518775.1"/>
    <property type="molecule type" value="Genomic_DNA"/>
</dbReference>
<evidence type="ECO:0000256" key="4">
    <source>
        <dbReference type="ARBA" id="ARBA00023180"/>
    </source>
</evidence>
<comment type="caution">
    <text evidence="5">The sequence shown here is derived from an EMBL/GenBank/DDBJ whole genome shotgun (WGS) entry which is preliminary data.</text>
</comment>
<comment type="subcellular location">
    <subcellularLocation>
        <location evidence="1">Virion membrane</location>
    </subcellularLocation>
</comment>
<sequence length="476" mass="53435">MTYDGPATVAIASRSMYRSEMSEMIRRKMVIVGPEVSEGVGSDFDPCLPGNELKSQRFVDSAEISHSCHPSNLFRYACFTSWSAHFKLISLPIIMDASNNSYLISPSGAKIPAVENYYHSEDSHSLVITNIPRKIEKRVTLNCFSNHADIACMDTSSGRFSRMDIPAPSDAQPQEYVNCRHTYCWRFPAEFFRTMRNHQKDVQRAHDTATKAHSLRRRRATPTYHPNSDGVWTINWPVYTDNVPVVPLPHPAAPVPPAFPLPRPAVPDTPVFPLPRPAVPVPPHSPEPRPTDSASVADVEELQDRLHALYQAHLYNSAVLSNAVAELQRIQYHTTLSLAKLDDHLLAHIWQQSFSTHFVNYDTFTAKPAPVHKVRNSNCRNNQTHIFVAGRYVTKHKQEECVAWKDNEVAVVPLYANHHLVLPSASSIRHTPTSPDFSWTALLQKRSGLDEGVALRVFGGVRQTAAWLMSSAILLQ</sequence>
<organism evidence="5 6">
    <name type="scientific">Megalurothrips usitatus</name>
    <name type="common">bean blossom thrips</name>
    <dbReference type="NCBI Taxonomy" id="439358"/>
    <lineage>
        <taxon>Eukaryota</taxon>
        <taxon>Metazoa</taxon>
        <taxon>Ecdysozoa</taxon>
        <taxon>Arthropoda</taxon>
        <taxon>Hexapoda</taxon>
        <taxon>Insecta</taxon>
        <taxon>Pterygota</taxon>
        <taxon>Neoptera</taxon>
        <taxon>Paraneoptera</taxon>
        <taxon>Thysanoptera</taxon>
        <taxon>Terebrantia</taxon>
        <taxon>Thripoidea</taxon>
        <taxon>Thripidae</taxon>
        <taxon>Megalurothrips</taxon>
    </lineage>
</organism>
<evidence type="ECO:0000256" key="3">
    <source>
        <dbReference type="ARBA" id="ARBA00023136"/>
    </source>
</evidence>
<dbReference type="Gene3D" id="6.10.250.3010">
    <property type="match status" value="1"/>
</dbReference>
<keyword evidence="4" id="KW-0325">Glycoprotein</keyword>
<accession>A0AAV7X589</accession>
<dbReference type="Proteomes" id="UP001075354">
    <property type="component" value="Unassembled WGS sequence"/>
</dbReference>